<feature type="domain" description="Rhodanese" evidence="2">
    <location>
        <begin position="50"/>
        <end position="141"/>
    </location>
</feature>
<dbReference type="OrthoDB" id="9808735at2"/>
<dbReference type="Gene3D" id="3.40.250.10">
    <property type="entry name" value="Rhodanese-like domain"/>
    <property type="match status" value="1"/>
</dbReference>
<dbReference type="CDD" id="cd00158">
    <property type="entry name" value="RHOD"/>
    <property type="match status" value="1"/>
</dbReference>
<sequence>MQDLVFFVMNHFFLSFVWCISFFLAVIFSIKHLYLQSKLINNFFAIELINKKNAIVIDTRSLQLYESGHIINAFHIPFEKICSKVMQELNISKSSPIILIINTLENHNKYIKKFIKYGFNDIYILKNGMDLWNQDNLPIIFSKKK</sequence>
<dbReference type="SUPFAM" id="SSF52821">
    <property type="entry name" value="Rhodanese/Cell cycle control phosphatase"/>
    <property type="match status" value="1"/>
</dbReference>
<evidence type="ECO:0000313" key="4">
    <source>
        <dbReference type="Proteomes" id="UP000244884"/>
    </source>
</evidence>
<dbReference type="AlphaFoldDB" id="A0A2U8DG82"/>
<dbReference type="Proteomes" id="UP000244884">
    <property type="component" value="Chromosome"/>
</dbReference>
<keyword evidence="1" id="KW-1133">Transmembrane helix</keyword>
<name>A0A2U8DG82_9GAMM</name>
<evidence type="ECO:0000313" key="3">
    <source>
        <dbReference type="EMBL" id="AWH90707.1"/>
    </source>
</evidence>
<gene>
    <name evidence="3" type="ORF">DD681_02790</name>
</gene>
<keyword evidence="1" id="KW-0812">Transmembrane</keyword>
<evidence type="ECO:0000259" key="2">
    <source>
        <dbReference type="PROSITE" id="PS50206"/>
    </source>
</evidence>
<dbReference type="SMART" id="SM00450">
    <property type="entry name" value="RHOD"/>
    <property type="match status" value="1"/>
</dbReference>
<keyword evidence="1" id="KW-0472">Membrane</keyword>
<accession>A0A2U8DG82</accession>
<reference evidence="3 4" key="1">
    <citation type="submission" date="2018-04" db="EMBL/GenBank/DDBJ databases">
        <title>Genome sequence of Buchnera aphidicola from Melaphis sacchari.</title>
        <authorList>
            <person name="Geib S.M."/>
            <person name="Palmer N.A."/>
            <person name="Sattler S.E."/>
            <person name="Sarath G."/>
        </authorList>
    </citation>
    <scope>NUCLEOTIDE SEQUENCE [LARGE SCALE GENOMIC DNA]</scope>
    <source>
        <strain evidence="3 4">LSU</strain>
    </source>
</reference>
<dbReference type="PROSITE" id="PS50206">
    <property type="entry name" value="RHODANESE_3"/>
    <property type="match status" value="1"/>
</dbReference>
<dbReference type="InterPro" id="IPR001763">
    <property type="entry name" value="Rhodanese-like_dom"/>
</dbReference>
<dbReference type="EMBL" id="CP029161">
    <property type="protein sequence ID" value="AWH90707.1"/>
    <property type="molecule type" value="Genomic_DNA"/>
</dbReference>
<protein>
    <submittedName>
        <fullName evidence="3">Rhodanese-like domain-containing protein</fullName>
    </submittedName>
</protein>
<dbReference type="InterPro" id="IPR036873">
    <property type="entry name" value="Rhodanese-like_dom_sf"/>
</dbReference>
<evidence type="ECO:0000256" key="1">
    <source>
        <dbReference type="SAM" id="Phobius"/>
    </source>
</evidence>
<proteinExistence type="predicted"/>
<feature type="transmembrane region" description="Helical" evidence="1">
    <location>
        <begin position="12"/>
        <end position="30"/>
    </location>
</feature>
<dbReference type="Pfam" id="PF00581">
    <property type="entry name" value="Rhodanese"/>
    <property type="match status" value="1"/>
</dbReference>
<organism evidence="3 4">
    <name type="scientific">Buchnera aphidicola</name>
    <name type="common">Melanaphis sacchari</name>
    <dbReference type="NCBI Taxonomy" id="2173854"/>
    <lineage>
        <taxon>Bacteria</taxon>
        <taxon>Pseudomonadati</taxon>
        <taxon>Pseudomonadota</taxon>
        <taxon>Gammaproteobacteria</taxon>
        <taxon>Enterobacterales</taxon>
        <taxon>Erwiniaceae</taxon>
        <taxon>Buchnera</taxon>
    </lineage>
</organism>
<dbReference type="RefSeq" id="WP_158341482.1">
    <property type="nucleotide sequence ID" value="NZ_CP029161.1"/>
</dbReference>